<feature type="non-terminal residue" evidence="1">
    <location>
        <position position="1"/>
    </location>
</feature>
<dbReference type="EMBL" id="CAJVQB010086073">
    <property type="protein sequence ID" value="CAG8847062.1"/>
    <property type="molecule type" value="Genomic_DNA"/>
</dbReference>
<dbReference type="Proteomes" id="UP000789901">
    <property type="component" value="Unassembled WGS sequence"/>
</dbReference>
<comment type="caution">
    <text evidence="1">The sequence shown here is derived from an EMBL/GenBank/DDBJ whole genome shotgun (WGS) entry which is preliminary data.</text>
</comment>
<evidence type="ECO:0000313" key="1">
    <source>
        <dbReference type="EMBL" id="CAG8847062.1"/>
    </source>
</evidence>
<keyword evidence="2" id="KW-1185">Reference proteome</keyword>
<reference evidence="1 2" key="1">
    <citation type="submission" date="2021-06" db="EMBL/GenBank/DDBJ databases">
        <authorList>
            <person name="Kallberg Y."/>
            <person name="Tangrot J."/>
            <person name="Rosling A."/>
        </authorList>
    </citation>
    <scope>NUCLEOTIDE SEQUENCE [LARGE SCALE GENOMIC DNA]</scope>
    <source>
        <strain evidence="1 2">120-4 pot B 10/14</strain>
    </source>
</reference>
<protein>
    <submittedName>
        <fullName evidence="1">21765_t:CDS:1</fullName>
    </submittedName>
</protein>
<feature type="non-terminal residue" evidence="1">
    <location>
        <position position="191"/>
    </location>
</feature>
<proteinExistence type="predicted"/>
<evidence type="ECO:0000313" key="2">
    <source>
        <dbReference type="Proteomes" id="UP000789901"/>
    </source>
</evidence>
<organism evidence="1 2">
    <name type="scientific">Gigaspora margarita</name>
    <dbReference type="NCBI Taxonomy" id="4874"/>
    <lineage>
        <taxon>Eukaryota</taxon>
        <taxon>Fungi</taxon>
        <taxon>Fungi incertae sedis</taxon>
        <taxon>Mucoromycota</taxon>
        <taxon>Glomeromycotina</taxon>
        <taxon>Glomeromycetes</taxon>
        <taxon>Diversisporales</taxon>
        <taxon>Gigasporaceae</taxon>
        <taxon>Gigaspora</taxon>
    </lineage>
</organism>
<accession>A0ABN7X4E4</accession>
<name>A0ABN7X4E4_GIGMA</name>
<sequence>STLTHASFEFSPNVDKWITIYLIPAFLSIQRQEISQAMWYTPCFIENFQDLGWHFDSTRSFDSIKQFNSIDQYEQFDFTEPIVQSDLANISNTFIEDSIDVLAILIKELVQSTKYNNEKQIEPESETRQHPFIFGLDSTKASINIEQTFPNLSFQLPDISFSNVHTKINHHKAYVTANSLLKKAIQTELDA</sequence>
<gene>
    <name evidence="1" type="ORF">GMARGA_LOCUS38476</name>
</gene>